<reference evidence="2 3" key="1">
    <citation type="submission" date="2020-08" db="EMBL/GenBank/DDBJ databases">
        <authorList>
            <person name="Koutsovoulos G."/>
            <person name="Danchin GJ E."/>
        </authorList>
    </citation>
    <scope>NUCLEOTIDE SEQUENCE [LARGE SCALE GENOMIC DNA]</scope>
</reference>
<evidence type="ECO:0000313" key="2">
    <source>
        <dbReference type="EMBL" id="CAD2154027.1"/>
    </source>
</evidence>
<dbReference type="SUPFAM" id="SSF81383">
    <property type="entry name" value="F-box domain"/>
    <property type="match status" value="1"/>
</dbReference>
<dbReference type="Pfam" id="PF12937">
    <property type="entry name" value="F-box-like"/>
    <property type="match status" value="1"/>
</dbReference>
<protein>
    <recommendedName>
        <fullName evidence="1">F-box domain-containing protein</fullName>
    </recommendedName>
</protein>
<feature type="domain" description="F-box" evidence="1">
    <location>
        <begin position="17"/>
        <end position="50"/>
    </location>
</feature>
<dbReference type="EMBL" id="CAJEWN010000055">
    <property type="protein sequence ID" value="CAD2154027.1"/>
    <property type="molecule type" value="Genomic_DNA"/>
</dbReference>
<dbReference type="AlphaFoldDB" id="A0A6V7UD85"/>
<organism evidence="2 3">
    <name type="scientific">Meloidogyne enterolobii</name>
    <name type="common">Root-knot nematode worm</name>
    <name type="synonym">Meloidogyne mayaguensis</name>
    <dbReference type="NCBI Taxonomy" id="390850"/>
    <lineage>
        <taxon>Eukaryota</taxon>
        <taxon>Metazoa</taxon>
        <taxon>Ecdysozoa</taxon>
        <taxon>Nematoda</taxon>
        <taxon>Chromadorea</taxon>
        <taxon>Rhabditida</taxon>
        <taxon>Tylenchina</taxon>
        <taxon>Tylenchomorpha</taxon>
        <taxon>Tylenchoidea</taxon>
        <taxon>Meloidogynidae</taxon>
        <taxon>Meloidogyninae</taxon>
        <taxon>Meloidogyne</taxon>
    </lineage>
</organism>
<evidence type="ECO:0000259" key="1">
    <source>
        <dbReference type="Pfam" id="PF12937"/>
    </source>
</evidence>
<proteinExistence type="predicted"/>
<gene>
    <name evidence="2" type="ORF">MENT_LOCUS11337</name>
</gene>
<comment type="caution">
    <text evidence="2">The sequence shown here is derived from an EMBL/GenBank/DDBJ whole genome shotgun (WGS) entry which is preliminary data.</text>
</comment>
<dbReference type="InterPro" id="IPR001810">
    <property type="entry name" value="F-box_dom"/>
</dbReference>
<sequence>MLFVKLRKKKRFEIQNFLPPEVQLDIFKCLNYDQLLSLQLTNCYFKNFISEYGKELARKKFYKIKTVIC</sequence>
<evidence type="ECO:0000313" key="3">
    <source>
        <dbReference type="Proteomes" id="UP000580250"/>
    </source>
</evidence>
<dbReference type="Proteomes" id="UP000580250">
    <property type="component" value="Unassembled WGS sequence"/>
</dbReference>
<accession>A0A6V7UD85</accession>
<dbReference type="InterPro" id="IPR036047">
    <property type="entry name" value="F-box-like_dom_sf"/>
</dbReference>
<name>A0A6V7UD85_MELEN</name>
<dbReference type="OrthoDB" id="5895811at2759"/>